<feature type="disulfide bond" evidence="8">
    <location>
        <begin position="380"/>
        <end position="409"/>
    </location>
</feature>
<name>A0A9N9D845_9GLOM</name>
<keyword evidence="4 9" id="KW-0378">Hydrolase</keyword>
<evidence type="ECO:0000256" key="6">
    <source>
        <dbReference type="PIRSR" id="PIRSR601382-1"/>
    </source>
</evidence>
<feature type="active site" description="Proton donor" evidence="6">
    <location>
        <position position="423"/>
    </location>
</feature>
<dbReference type="AlphaFoldDB" id="A0A9N9D845"/>
<keyword evidence="5 8" id="KW-1015">Disulfide bond</keyword>
<sequence length="544" mass="62560">MLIGAIRIWGLNTRLRLSILLLFIFGLLTYHLVSISNTEYSDAFDYQNIWEYSNQWFGDILFGASQNLGSQVLLNNVTRLPKIQYKFSESETPDERLLREFRRDSIKNGFLHAWKGYTRYAWGYDELLPVSNKGRNNFNGWGATIVDALDTMWIMGLKEEFSRSRDFVQSVNFTQTNNTISVFETTIRYLGGLLSAYELSKDDIFLEKALELGNALLPSFDSPTGLPYNDWKLTRGEAVSHHTALLAQVGTLQLEFMKLSQLTDDSKFFFKVQNIIDVLDNATKEVSGLYPIIIGHDTGQFINDYISFGANGDSFYEYLLKEYIFVGGAIDQYRRMYVESIDSMHKYLIKDGIIKDRPDLLFLGDFSLDNFIGVMDHLACFVPGMLAMGSKVLDRPNDLETAIRLAETCYWSYNMTYTGIGPEKIWYTTSNVSSISRWSQIQSGKLPTELVKIDANYLLRPETVESLFILYRITGDKKYQDKAWEIWQAIEKWCKTPVAYSGLYNVNNDEVTLNNNMESPPHVISLDTYVFNTEAHPLLRMRRS</sequence>
<dbReference type="EMBL" id="CAJVQA010005697">
    <property type="protein sequence ID" value="CAG8626260.1"/>
    <property type="molecule type" value="Genomic_DNA"/>
</dbReference>
<dbReference type="Gene3D" id="1.50.10.10">
    <property type="match status" value="1"/>
</dbReference>
<dbReference type="InterPro" id="IPR012341">
    <property type="entry name" value="6hp_glycosidase-like_sf"/>
</dbReference>
<dbReference type="InterPro" id="IPR001382">
    <property type="entry name" value="Glyco_hydro_47"/>
</dbReference>
<proteinExistence type="inferred from homology"/>
<keyword evidence="7" id="KW-0479">Metal-binding</keyword>
<feature type="transmembrane region" description="Helical" evidence="10">
    <location>
        <begin position="15"/>
        <end position="33"/>
    </location>
</feature>
<evidence type="ECO:0000256" key="1">
    <source>
        <dbReference type="ARBA" id="ARBA00001913"/>
    </source>
</evidence>
<evidence type="ECO:0000256" key="5">
    <source>
        <dbReference type="ARBA" id="ARBA00023157"/>
    </source>
</evidence>
<dbReference type="GO" id="GO:0005975">
    <property type="term" value="P:carbohydrate metabolic process"/>
    <property type="evidence" value="ECO:0007669"/>
    <property type="project" value="InterPro"/>
</dbReference>
<feature type="active site" description="Proton donor" evidence="6">
    <location>
        <position position="184"/>
    </location>
</feature>
<reference evidence="11" key="1">
    <citation type="submission" date="2021-06" db="EMBL/GenBank/DDBJ databases">
        <authorList>
            <person name="Kallberg Y."/>
            <person name="Tangrot J."/>
            <person name="Rosling A."/>
        </authorList>
    </citation>
    <scope>NUCLEOTIDE SEQUENCE</scope>
    <source>
        <strain evidence="11">FL966</strain>
    </source>
</reference>
<keyword evidence="12" id="KW-1185">Reference proteome</keyword>
<feature type="binding site" evidence="7">
    <location>
        <position position="533"/>
    </location>
    <ligand>
        <name>Ca(2+)</name>
        <dbReference type="ChEBI" id="CHEBI:29108"/>
    </ligand>
</feature>
<dbReference type="GO" id="GO:0036503">
    <property type="term" value="P:ERAD pathway"/>
    <property type="evidence" value="ECO:0007669"/>
    <property type="project" value="UniProtKB-ARBA"/>
</dbReference>
<evidence type="ECO:0000256" key="8">
    <source>
        <dbReference type="PIRSR" id="PIRSR601382-3"/>
    </source>
</evidence>
<accession>A0A9N9D845</accession>
<evidence type="ECO:0000256" key="9">
    <source>
        <dbReference type="RuleBase" id="RU361193"/>
    </source>
</evidence>
<dbReference type="GO" id="GO:0016020">
    <property type="term" value="C:membrane"/>
    <property type="evidence" value="ECO:0007669"/>
    <property type="project" value="InterPro"/>
</dbReference>
<dbReference type="OrthoDB" id="8118055at2759"/>
<dbReference type="Pfam" id="PF01532">
    <property type="entry name" value="Glyco_hydro_47"/>
    <property type="match status" value="1"/>
</dbReference>
<evidence type="ECO:0000256" key="7">
    <source>
        <dbReference type="PIRSR" id="PIRSR601382-2"/>
    </source>
</evidence>
<evidence type="ECO:0000256" key="3">
    <source>
        <dbReference type="ARBA" id="ARBA00007658"/>
    </source>
</evidence>
<dbReference type="EC" id="3.2.1.-" evidence="9"/>
<evidence type="ECO:0000313" key="11">
    <source>
        <dbReference type="EMBL" id="CAG8626260.1"/>
    </source>
</evidence>
<keyword evidence="7" id="KW-0106">Calcium</keyword>
<comment type="pathway">
    <text evidence="2">Protein modification; protein glycosylation.</text>
</comment>
<comment type="cofactor">
    <cofactor evidence="1 7">
        <name>Ca(2+)</name>
        <dbReference type="ChEBI" id="CHEBI:29108"/>
    </cofactor>
</comment>
<evidence type="ECO:0000313" key="12">
    <source>
        <dbReference type="Proteomes" id="UP000789759"/>
    </source>
</evidence>
<feature type="active site" evidence="6">
    <location>
        <position position="462"/>
    </location>
</feature>
<dbReference type="GO" id="GO:0004571">
    <property type="term" value="F:mannosyl-oligosaccharide 1,2-alpha-mannosidase activity"/>
    <property type="evidence" value="ECO:0007669"/>
    <property type="project" value="InterPro"/>
</dbReference>
<dbReference type="InterPro" id="IPR036026">
    <property type="entry name" value="Seven-hairpin_glycosidases"/>
</dbReference>
<comment type="similarity">
    <text evidence="3 9">Belongs to the glycosyl hydrolase 47 family.</text>
</comment>
<protein>
    <recommendedName>
        <fullName evidence="9">alpha-1,2-Mannosidase</fullName>
        <ecNumber evidence="9">3.2.1.-</ecNumber>
    </recommendedName>
</protein>
<keyword evidence="10" id="KW-0812">Transmembrane</keyword>
<feature type="active site" evidence="6">
    <location>
        <position position="313"/>
    </location>
</feature>
<evidence type="ECO:0000256" key="10">
    <source>
        <dbReference type="SAM" id="Phobius"/>
    </source>
</evidence>
<dbReference type="PRINTS" id="PR00747">
    <property type="entry name" value="GLYHDRLASE47"/>
</dbReference>
<dbReference type="PANTHER" id="PTHR11742:SF103">
    <property type="entry name" value="ENDOPLASMIC RETICULUM MANNOSIDASE MNL2-RELATED"/>
    <property type="match status" value="1"/>
</dbReference>
<evidence type="ECO:0000256" key="2">
    <source>
        <dbReference type="ARBA" id="ARBA00004922"/>
    </source>
</evidence>
<gene>
    <name evidence="11" type="ORF">CPELLU_LOCUS8168</name>
</gene>
<keyword evidence="9" id="KW-0326">Glycosidase</keyword>
<comment type="caution">
    <text evidence="11">The sequence shown here is derived from an EMBL/GenBank/DDBJ whole genome shotgun (WGS) entry which is preliminary data.</text>
</comment>
<dbReference type="SUPFAM" id="SSF48225">
    <property type="entry name" value="Seven-hairpin glycosidases"/>
    <property type="match status" value="1"/>
</dbReference>
<dbReference type="GO" id="GO:0005783">
    <property type="term" value="C:endoplasmic reticulum"/>
    <property type="evidence" value="ECO:0007669"/>
    <property type="project" value="TreeGrafter"/>
</dbReference>
<evidence type="ECO:0000256" key="4">
    <source>
        <dbReference type="ARBA" id="ARBA00022801"/>
    </source>
</evidence>
<dbReference type="Proteomes" id="UP000789759">
    <property type="component" value="Unassembled WGS sequence"/>
</dbReference>
<dbReference type="GO" id="GO:0005509">
    <property type="term" value="F:calcium ion binding"/>
    <property type="evidence" value="ECO:0007669"/>
    <property type="project" value="InterPro"/>
</dbReference>
<dbReference type="InterPro" id="IPR050749">
    <property type="entry name" value="Glycosyl_Hydrolase_47"/>
</dbReference>
<keyword evidence="10" id="KW-1133">Transmembrane helix</keyword>
<organism evidence="11 12">
    <name type="scientific">Cetraspora pellucida</name>
    <dbReference type="NCBI Taxonomy" id="1433469"/>
    <lineage>
        <taxon>Eukaryota</taxon>
        <taxon>Fungi</taxon>
        <taxon>Fungi incertae sedis</taxon>
        <taxon>Mucoromycota</taxon>
        <taxon>Glomeromycotina</taxon>
        <taxon>Glomeromycetes</taxon>
        <taxon>Diversisporales</taxon>
        <taxon>Gigasporaceae</taxon>
        <taxon>Cetraspora</taxon>
    </lineage>
</organism>
<keyword evidence="10" id="KW-0472">Membrane</keyword>
<dbReference type="PANTHER" id="PTHR11742">
    <property type="entry name" value="MANNOSYL-OLIGOSACCHARIDE ALPHA-1,2-MANNOSIDASE-RELATED"/>
    <property type="match status" value="1"/>
</dbReference>